<dbReference type="AlphaFoldDB" id="G7WJD7"/>
<dbReference type="SUPFAM" id="SSF55874">
    <property type="entry name" value="ATPase domain of HSP90 chaperone/DNA topoisomerase II/histidine kinase"/>
    <property type="match status" value="1"/>
</dbReference>
<evidence type="ECO:0000313" key="1">
    <source>
        <dbReference type="EMBL" id="AET69796.1"/>
    </source>
</evidence>
<accession>G7WJD7</accession>
<dbReference type="STRING" id="768706.Desor_4371"/>
<proteinExistence type="predicted"/>
<evidence type="ECO:0000313" key="2">
    <source>
        <dbReference type="Proteomes" id="UP000006346"/>
    </source>
</evidence>
<dbReference type="KEGG" id="dor:Desor_4371"/>
<reference evidence="2" key="1">
    <citation type="submission" date="2011-11" db="EMBL/GenBank/DDBJ databases">
        <title>Complete sequence of Desulfosporosinus orientis DSM 765.</title>
        <authorList>
            <person name="Lucas S."/>
            <person name="Han J."/>
            <person name="Lapidus A."/>
            <person name="Cheng J.-F."/>
            <person name="Goodwin L."/>
            <person name="Pitluck S."/>
            <person name="Peters L."/>
            <person name="Ovchinnikova G."/>
            <person name="Teshima H."/>
            <person name="Detter J.C."/>
            <person name="Han C."/>
            <person name="Tapia R."/>
            <person name="Land M."/>
            <person name="Hauser L."/>
            <person name="Kyrpides N."/>
            <person name="Ivanova N."/>
            <person name="Pagani I."/>
            <person name="Pester M."/>
            <person name="Spring S."/>
            <person name="Ollivier B."/>
            <person name="Rattei T."/>
            <person name="Klenk H.-P."/>
            <person name="Wagner M."/>
            <person name="Loy A."/>
            <person name="Woyke T."/>
        </authorList>
    </citation>
    <scope>NUCLEOTIDE SEQUENCE [LARGE SCALE GENOMIC DNA]</scope>
    <source>
        <strain evidence="2">ATCC 19365 / DSM 765 / NCIMB 8382 / VKM B-1628</strain>
    </source>
</reference>
<name>G7WJD7_DESOD</name>
<dbReference type="Proteomes" id="UP000006346">
    <property type="component" value="Chromosome"/>
</dbReference>
<reference evidence="1 2" key="2">
    <citation type="journal article" date="2012" name="J. Bacteriol.">
        <title>Complete genome sequences of Desulfosporosinus orientis DSM765T, Desulfosporosinus youngiae DSM17734T, Desulfosporosinus meridiei DSM13257T, and Desulfosporosinus acidiphilus DSM22704T.</title>
        <authorList>
            <person name="Pester M."/>
            <person name="Brambilla E."/>
            <person name="Alazard D."/>
            <person name="Rattei T."/>
            <person name="Weinmaier T."/>
            <person name="Han J."/>
            <person name="Lucas S."/>
            <person name="Lapidus A."/>
            <person name="Cheng J.F."/>
            <person name="Goodwin L."/>
            <person name="Pitluck S."/>
            <person name="Peters L."/>
            <person name="Ovchinnikova G."/>
            <person name="Teshima H."/>
            <person name="Detter J.C."/>
            <person name="Han C.S."/>
            <person name="Tapia R."/>
            <person name="Land M.L."/>
            <person name="Hauser L."/>
            <person name="Kyrpides N.C."/>
            <person name="Ivanova N.N."/>
            <person name="Pagani I."/>
            <person name="Huntmann M."/>
            <person name="Wei C.L."/>
            <person name="Davenport K.W."/>
            <person name="Daligault H."/>
            <person name="Chain P.S."/>
            <person name="Chen A."/>
            <person name="Mavromatis K."/>
            <person name="Markowitz V."/>
            <person name="Szeto E."/>
            <person name="Mikhailova N."/>
            <person name="Pati A."/>
            <person name="Wagner M."/>
            <person name="Woyke T."/>
            <person name="Ollivier B."/>
            <person name="Klenk H.P."/>
            <person name="Spring S."/>
            <person name="Loy A."/>
        </authorList>
    </citation>
    <scope>NUCLEOTIDE SEQUENCE [LARGE SCALE GENOMIC DNA]</scope>
    <source>
        <strain evidence="2">ATCC 19365 / DSM 765 / NCIMB 8382 / VKM B-1628</strain>
    </source>
</reference>
<dbReference type="Gene3D" id="3.30.565.10">
    <property type="entry name" value="Histidine kinase-like ATPase, C-terminal domain"/>
    <property type="match status" value="1"/>
</dbReference>
<dbReference type="eggNOG" id="COG0323">
    <property type="taxonomic scope" value="Bacteria"/>
</dbReference>
<protein>
    <submittedName>
        <fullName evidence="1">DNA mismatch repair enzyme (Predicted ATPase)</fullName>
    </submittedName>
</protein>
<dbReference type="RefSeq" id="WP_014186603.1">
    <property type="nucleotide sequence ID" value="NC_016584.1"/>
</dbReference>
<dbReference type="EMBL" id="CP003108">
    <property type="protein sequence ID" value="AET69796.1"/>
    <property type="molecule type" value="Genomic_DNA"/>
</dbReference>
<dbReference type="InterPro" id="IPR036890">
    <property type="entry name" value="HATPase_C_sf"/>
</dbReference>
<gene>
    <name evidence="1" type="ordered locus">Desor_4371</name>
</gene>
<dbReference type="OrthoDB" id="9816482at2"/>
<dbReference type="Pfam" id="PF13589">
    <property type="entry name" value="HATPase_c_3"/>
    <property type="match status" value="1"/>
</dbReference>
<keyword evidence="2" id="KW-1185">Reference proteome</keyword>
<dbReference type="HOGENOM" id="CLU_031370_0_0_9"/>
<dbReference type="PATRIC" id="fig|768706.3.peg.4437"/>
<sequence length="593" mass="68235">MAQRIVNIEQMGDALRNTGYKSIENAISEIIDNSIEASANNIFVLVSESIDEISHRKYVSEFAFLDNGDGMDVEKLESCLGIGFTTRSERKGIGRFGVGLPQASLHVCPAVDVYSWQNGYENCKKVFLDIDLVGAGKQTEIEDPIKSRVPEKFEKFLKYNTGEKQYDFTKSGTLVHWKKCDRVSPKTIRSLFQRLEFALGQKFRYLIKLNTHSIKLIHIENEEFNFEVMPNDPMLLMEGNYVLGNPDKPEELLQRKNNPNAVPLFEPYTNESCLDGVVKIPVEYQDKETRKLMQSTVKVAFSKVKDIFYDKTAFPSKDPGSTPMGKHVAKMEGISVVRADREIDFGMFDFYKNINQPQHRWWGCEIRFNPELDEAFGVSNNKQHVELREVRPEDYDEGELKPVWLQINSVISNTISKIYNENKEIRAKSRTVDDLKTPVSEIINTVEVNNDADSETKKIKNETPIKKLIEKNKEVLIEQGVDVVTDEEVIQYMKNKVNIFYKDLRNGPFFDYSFSLGSCQVDINTSHIFYQKFFPHIESKPETKTAFELFIAAFVKTLDETAIGDKKEIADVIVQEWNIKLRRYINEQANYGK</sequence>
<organism evidence="1 2">
    <name type="scientific">Desulfosporosinus orientis (strain ATCC 19365 / DSM 765 / NCIMB 8382 / VKM B-1628 / Singapore I)</name>
    <name type="common">Desulfotomaculum orientis</name>
    <dbReference type="NCBI Taxonomy" id="768706"/>
    <lineage>
        <taxon>Bacteria</taxon>
        <taxon>Bacillati</taxon>
        <taxon>Bacillota</taxon>
        <taxon>Clostridia</taxon>
        <taxon>Eubacteriales</taxon>
        <taxon>Desulfitobacteriaceae</taxon>
        <taxon>Desulfosporosinus</taxon>
    </lineage>
</organism>